<proteinExistence type="inferred from homology"/>
<dbReference type="CDD" id="cd05466">
    <property type="entry name" value="PBP2_LTTR_substrate"/>
    <property type="match status" value="1"/>
</dbReference>
<evidence type="ECO:0000313" key="6">
    <source>
        <dbReference type="EMBL" id="SAI29832.1"/>
    </source>
</evidence>
<feature type="domain" description="HTH lysR-type" evidence="5">
    <location>
        <begin position="1"/>
        <end position="58"/>
    </location>
</feature>
<dbReference type="EMBL" id="FKBS01000014">
    <property type="protein sequence ID" value="SAI29832.1"/>
    <property type="molecule type" value="Genomic_DNA"/>
</dbReference>
<evidence type="ECO:0000256" key="3">
    <source>
        <dbReference type="ARBA" id="ARBA00023125"/>
    </source>
</evidence>
<reference evidence="6 7" key="1">
    <citation type="submission" date="2016-03" db="EMBL/GenBank/DDBJ databases">
        <authorList>
            <consortium name="Pathogen Informatics"/>
        </authorList>
    </citation>
    <scope>NUCLEOTIDE SEQUENCE [LARGE SCALE GENOMIC DNA]</scope>
    <source>
        <strain evidence="6 7">NCTC13364</strain>
    </source>
</reference>
<keyword evidence="4" id="KW-0804">Transcription</keyword>
<comment type="similarity">
    <text evidence="1">Belongs to the LysR transcriptional regulatory family.</text>
</comment>
<dbReference type="InterPro" id="IPR000847">
    <property type="entry name" value="LysR_HTH_N"/>
</dbReference>
<evidence type="ECO:0000256" key="4">
    <source>
        <dbReference type="ARBA" id="ARBA00023163"/>
    </source>
</evidence>
<dbReference type="SUPFAM" id="SSF46785">
    <property type="entry name" value="Winged helix' DNA-binding domain"/>
    <property type="match status" value="1"/>
</dbReference>
<evidence type="ECO:0000256" key="2">
    <source>
        <dbReference type="ARBA" id="ARBA00023015"/>
    </source>
</evidence>
<keyword evidence="2" id="KW-0805">Transcription regulation</keyword>
<dbReference type="Proteomes" id="UP000077037">
    <property type="component" value="Unassembled WGS sequence"/>
</dbReference>
<dbReference type="RefSeq" id="WP_066412145.1">
    <property type="nucleotide sequence ID" value="NZ_FKBS01000014.1"/>
</dbReference>
<evidence type="ECO:0000256" key="1">
    <source>
        <dbReference type="ARBA" id="ARBA00009437"/>
    </source>
</evidence>
<dbReference type="InterPro" id="IPR005119">
    <property type="entry name" value="LysR_subst-bd"/>
</dbReference>
<sequence>MNIRFLETVLWLARLRSIKATAEQLCITHTAISNRIASIEQDLGVKLFVRSEHGFEPTPEGLRFIDQAQVIIDAYHTLRRVMLDPGRLRGHVRLGAVSTLIPTVFPLLVRTVREEYPHVSLSVTTELSDRLLKELEAGRLDMALVSDLSANGAPFELTPLCSFSMDFVASPLLGVDCSQPLTPQDLARYPIIGYPSGTRSQARIESYFADEAQQTVVIHASAALPTNVQMVTSGIGIAAVPLASVQREVQQGSLVVLPVTKPFVAVHYVAAYIRNDQPGLARAVAALARQAASRYCEASDPAHAWQEERTDVFPENP</sequence>
<dbReference type="PROSITE" id="PS50931">
    <property type="entry name" value="HTH_LYSR"/>
    <property type="match status" value="1"/>
</dbReference>
<evidence type="ECO:0000313" key="7">
    <source>
        <dbReference type="Proteomes" id="UP000077037"/>
    </source>
</evidence>
<dbReference type="GO" id="GO:0003700">
    <property type="term" value="F:DNA-binding transcription factor activity"/>
    <property type="evidence" value="ECO:0007669"/>
    <property type="project" value="InterPro"/>
</dbReference>
<organism evidence="6 7">
    <name type="scientific">Bordetella ansorpii</name>
    <dbReference type="NCBI Taxonomy" id="288768"/>
    <lineage>
        <taxon>Bacteria</taxon>
        <taxon>Pseudomonadati</taxon>
        <taxon>Pseudomonadota</taxon>
        <taxon>Betaproteobacteria</taxon>
        <taxon>Burkholderiales</taxon>
        <taxon>Alcaligenaceae</taxon>
        <taxon>Bordetella</taxon>
    </lineage>
</organism>
<accession>A0A157P817</accession>
<dbReference type="Pfam" id="PF03466">
    <property type="entry name" value="LysR_substrate"/>
    <property type="match status" value="1"/>
</dbReference>
<dbReference type="GO" id="GO:0000976">
    <property type="term" value="F:transcription cis-regulatory region binding"/>
    <property type="evidence" value="ECO:0007669"/>
    <property type="project" value="TreeGrafter"/>
</dbReference>
<dbReference type="InterPro" id="IPR036390">
    <property type="entry name" value="WH_DNA-bd_sf"/>
</dbReference>
<dbReference type="PANTHER" id="PTHR30126:SF77">
    <property type="entry name" value="TRANSCRIPTIONAL REGULATORY PROTEIN"/>
    <property type="match status" value="1"/>
</dbReference>
<dbReference type="Pfam" id="PF00126">
    <property type="entry name" value="HTH_1"/>
    <property type="match status" value="1"/>
</dbReference>
<keyword evidence="3" id="KW-0238">DNA-binding</keyword>
<dbReference type="PANTHER" id="PTHR30126">
    <property type="entry name" value="HTH-TYPE TRANSCRIPTIONAL REGULATOR"/>
    <property type="match status" value="1"/>
</dbReference>
<dbReference type="Gene3D" id="3.40.190.10">
    <property type="entry name" value="Periplasmic binding protein-like II"/>
    <property type="match status" value="2"/>
</dbReference>
<dbReference type="AlphaFoldDB" id="A0A157P817"/>
<dbReference type="Gene3D" id="1.10.10.10">
    <property type="entry name" value="Winged helix-like DNA-binding domain superfamily/Winged helix DNA-binding domain"/>
    <property type="match status" value="1"/>
</dbReference>
<dbReference type="SUPFAM" id="SSF53850">
    <property type="entry name" value="Periplasmic binding protein-like II"/>
    <property type="match status" value="1"/>
</dbReference>
<protein>
    <submittedName>
        <fullName evidence="6">LysR family transcriptional regulator</fullName>
    </submittedName>
</protein>
<name>A0A157P817_9BORD</name>
<dbReference type="InterPro" id="IPR036388">
    <property type="entry name" value="WH-like_DNA-bd_sf"/>
</dbReference>
<gene>
    <name evidence="6" type="primary">oxyR_6</name>
    <name evidence="6" type="ORF">SAMEA1982600_02367</name>
</gene>
<evidence type="ECO:0000259" key="5">
    <source>
        <dbReference type="PROSITE" id="PS50931"/>
    </source>
</evidence>